<comment type="caution">
    <text evidence="6">The sequence shown here is derived from an EMBL/GenBank/DDBJ whole genome shotgun (WGS) entry which is preliminary data.</text>
</comment>
<dbReference type="PANTHER" id="PTHR23531">
    <property type="entry name" value="QUINOLENE RESISTANCE PROTEIN NORA"/>
    <property type="match status" value="1"/>
</dbReference>
<dbReference type="AlphaFoldDB" id="B7BDH0"/>
<sequence>MNKMEDHKPILWNRNFVQCCISYFLMNFSFYMLMPTMPVYLVEVLGIDTASVGIALSSYTIGLLCVRPFSGFLVDCFSRKPLYLFAFFVFAFMFGGYLIATTMLTIMAVRFIQGGFMGLTSVAGNTIAIDVIPSSRRGEGMGFYGLTINLAMSLAPLVAVAIYGKGGFHPVVSIGWAAALIGVGSVCLIRYPKREKVPRPHFSLDRFILVKALPAALAYILVAIPYGMITSFVVLYGKEIEVADPGYFFIYMAIGVGTSRLISGRLVDHGKIHWVSVCSSVCLLVTFTVFATVHQSWVFFACALMIGIGYGVGVPAFQCLFVNVAPHNMRGTATSTYLTSFDFGVGIGMLSAGFIASCAGLAVAYGVGAGCCLASLGVYLRWVRPSYEKHKLLV</sequence>
<dbReference type="InterPro" id="IPR052714">
    <property type="entry name" value="MFS_Exporter"/>
</dbReference>
<reference evidence="6 7" key="1">
    <citation type="submission" date="2008-10" db="EMBL/GenBank/DDBJ databases">
        <title>Draft genome sequence of Parabacteroides johnsonii (DSM 18315).</title>
        <authorList>
            <person name="Sudarsanam P."/>
            <person name="Ley R."/>
            <person name="Guruge J."/>
            <person name="Turnbaugh P.J."/>
            <person name="Mahowald M."/>
            <person name="Liep D."/>
            <person name="Gordon J."/>
        </authorList>
    </citation>
    <scope>NUCLEOTIDE SEQUENCE [LARGE SCALE GENOMIC DNA]</scope>
    <source>
        <strain evidence="6 7">DSM 18315</strain>
    </source>
</reference>
<keyword evidence="2 4" id="KW-1133">Transmembrane helix</keyword>
<dbReference type="InterPro" id="IPR020846">
    <property type="entry name" value="MFS_dom"/>
</dbReference>
<protein>
    <submittedName>
        <fullName evidence="6">Transporter, major facilitator family protein</fullName>
    </submittedName>
</protein>
<keyword evidence="3 4" id="KW-0472">Membrane</keyword>
<evidence type="ECO:0000256" key="3">
    <source>
        <dbReference type="ARBA" id="ARBA00023136"/>
    </source>
</evidence>
<reference evidence="6 7" key="2">
    <citation type="submission" date="2008-10" db="EMBL/GenBank/DDBJ databases">
        <authorList>
            <person name="Fulton L."/>
            <person name="Clifton S."/>
            <person name="Fulton B."/>
            <person name="Xu J."/>
            <person name="Minx P."/>
            <person name="Pepin K.H."/>
            <person name="Johnson M."/>
            <person name="Bhonagiri V."/>
            <person name="Nash W.E."/>
            <person name="Mardis E.R."/>
            <person name="Wilson R.K."/>
        </authorList>
    </citation>
    <scope>NUCLEOTIDE SEQUENCE [LARGE SCALE GENOMIC DNA]</scope>
    <source>
        <strain evidence="6 7">DSM 18315</strain>
    </source>
</reference>
<dbReference type="GO" id="GO:0022857">
    <property type="term" value="F:transmembrane transporter activity"/>
    <property type="evidence" value="ECO:0007669"/>
    <property type="project" value="InterPro"/>
</dbReference>
<dbReference type="Pfam" id="PF07690">
    <property type="entry name" value="MFS_1"/>
    <property type="match status" value="1"/>
</dbReference>
<evidence type="ECO:0000256" key="4">
    <source>
        <dbReference type="SAM" id="Phobius"/>
    </source>
</evidence>
<evidence type="ECO:0000256" key="2">
    <source>
        <dbReference type="ARBA" id="ARBA00022989"/>
    </source>
</evidence>
<dbReference type="PANTHER" id="PTHR23531:SF1">
    <property type="entry name" value="QUINOLENE RESISTANCE PROTEIN NORA"/>
    <property type="match status" value="1"/>
</dbReference>
<dbReference type="InterPro" id="IPR011701">
    <property type="entry name" value="MFS"/>
</dbReference>
<dbReference type="CDD" id="cd17489">
    <property type="entry name" value="MFS_YfcJ_like"/>
    <property type="match status" value="1"/>
</dbReference>
<dbReference type="Proteomes" id="UP000005510">
    <property type="component" value="Unassembled WGS sequence"/>
</dbReference>
<evidence type="ECO:0000259" key="5">
    <source>
        <dbReference type="PROSITE" id="PS50850"/>
    </source>
</evidence>
<feature type="transmembrane region" description="Helical" evidence="4">
    <location>
        <begin position="362"/>
        <end position="382"/>
    </location>
</feature>
<feature type="transmembrane region" description="Helical" evidence="4">
    <location>
        <begin position="143"/>
        <end position="164"/>
    </location>
</feature>
<dbReference type="HOGENOM" id="CLU_001265_10_13_10"/>
<feature type="transmembrane region" description="Helical" evidence="4">
    <location>
        <begin position="54"/>
        <end position="74"/>
    </location>
</feature>
<feature type="transmembrane region" description="Helical" evidence="4">
    <location>
        <begin position="248"/>
        <end position="267"/>
    </location>
</feature>
<accession>B7BDH0</accession>
<dbReference type="PROSITE" id="PS50850">
    <property type="entry name" value="MFS"/>
    <property type="match status" value="1"/>
</dbReference>
<feature type="transmembrane region" description="Helical" evidence="4">
    <location>
        <begin position="212"/>
        <end position="236"/>
    </location>
</feature>
<dbReference type="InterPro" id="IPR036259">
    <property type="entry name" value="MFS_trans_sf"/>
</dbReference>
<feature type="transmembrane region" description="Helical" evidence="4">
    <location>
        <begin position="274"/>
        <end position="291"/>
    </location>
</feature>
<name>B7BDH0_9BACT</name>
<feature type="transmembrane region" description="Helical" evidence="4">
    <location>
        <begin position="111"/>
        <end position="131"/>
    </location>
</feature>
<feature type="transmembrane region" description="Helical" evidence="4">
    <location>
        <begin position="81"/>
        <end position="99"/>
    </location>
</feature>
<organism evidence="6 7">
    <name type="scientific">Parabacteroides johnsonii DSM 18315</name>
    <dbReference type="NCBI Taxonomy" id="537006"/>
    <lineage>
        <taxon>Bacteria</taxon>
        <taxon>Pseudomonadati</taxon>
        <taxon>Bacteroidota</taxon>
        <taxon>Bacteroidia</taxon>
        <taxon>Bacteroidales</taxon>
        <taxon>Tannerellaceae</taxon>
        <taxon>Parabacteroides</taxon>
    </lineage>
</organism>
<feature type="transmembrane region" description="Helical" evidence="4">
    <location>
        <begin position="297"/>
        <end position="325"/>
    </location>
</feature>
<dbReference type="Gene3D" id="1.20.1250.20">
    <property type="entry name" value="MFS general substrate transporter like domains"/>
    <property type="match status" value="1"/>
</dbReference>
<gene>
    <name evidence="6" type="ORF">PRABACTJOHN_03092</name>
</gene>
<dbReference type="STRING" id="537006.PRABACTJOHN_03092"/>
<feature type="transmembrane region" description="Helical" evidence="4">
    <location>
        <begin position="337"/>
        <end position="356"/>
    </location>
</feature>
<keyword evidence="1 4" id="KW-0812">Transmembrane</keyword>
<proteinExistence type="predicted"/>
<feature type="domain" description="Major facilitator superfamily (MFS) profile" evidence="5">
    <location>
        <begin position="15"/>
        <end position="394"/>
    </location>
</feature>
<dbReference type="EMBL" id="ABYH01000334">
    <property type="protein sequence ID" value="EEC95537.1"/>
    <property type="molecule type" value="Genomic_DNA"/>
</dbReference>
<evidence type="ECO:0000313" key="7">
    <source>
        <dbReference type="Proteomes" id="UP000005510"/>
    </source>
</evidence>
<evidence type="ECO:0000313" key="6">
    <source>
        <dbReference type="EMBL" id="EEC95537.1"/>
    </source>
</evidence>
<evidence type="ECO:0000256" key="1">
    <source>
        <dbReference type="ARBA" id="ARBA00022692"/>
    </source>
</evidence>
<dbReference type="SUPFAM" id="SSF103473">
    <property type="entry name" value="MFS general substrate transporter"/>
    <property type="match status" value="1"/>
</dbReference>
<feature type="transmembrane region" description="Helical" evidence="4">
    <location>
        <begin position="170"/>
        <end position="191"/>
    </location>
</feature>
<feature type="transmembrane region" description="Helical" evidence="4">
    <location>
        <begin position="12"/>
        <end position="34"/>
    </location>
</feature>